<dbReference type="EMBL" id="BMDO01000001">
    <property type="protein sequence ID" value="GGI49707.1"/>
    <property type="molecule type" value="Genomic_DNA"/>
</dbReference>
<comment type="caution">
    <text evidence="1">The sequence shown here is derived from an EMBL/GenBank/DDBJ whole genome shotgun (WGS) entry which is preliminary data.</text>
</comment>
<dbReference type="Proteomes" id="UP000662074">
    <property type="component" value="Unassembled WGS sequence"/>
</dbReference>
<accession>A0A917J7U4</accession>
<evidence type="ECO:0000313" key="1">
    <source>
        <dbReference type="EMBL" id="GGI49707.1"/>
    </source>
</evidence>
<dbReference type="RefSeq" id="WP_188414199.1">
    <property type="nucleotide sequence ID" value="NZ_BMDO01000001.1"/>
</dbReference>
<proteinExistence type="predicted"/>
<evidence type="ECO:0000313" key="2">
    <source>
        <dbReference type="Proteomes" id="UP000662074"/>
    </source>
</evidence>
<sequence length="272" mass="31614">MGYDISYHPITETEIDQWYWGLDFTKIVERDYAAIDELARQYGLEDFYRQKYAELLDVAVNTQPDDAFENTHGYYIAVIQGLFRKYFYTRGSAFSFLMLEKPDFRKYTKAWEDVLGSKAENKIRNQLNSNYSSGVFIPADQVVQLLNDYEHDALVKQHLDDFYSEKRINVFVKALTFAAENNCGLLEASDVVEPNPLDLDKSVCYSDLLNCDIEGALLYQEVAREQLKEIEQRENLPEGHIERNSTYQVNNIAPVDEPVVEKKGFFQRLFGK</sequence>
<dbReference type="AlphaFoldDB" id="A0A917J7U4"/>
<keyword evidence="2" id="KW-1185">Reference proteome</keyword>
<reference evidence="1" key="1">
    <citation type="journal article" date="2014" name="Int. J. Syst. Evol. Microbiol.">
        <title>Complete genome sequence of Corynebacterium casei LMG S-19264T (=DSM 44701T), isolated from a smear-ripened cheese.</title>
        <authorList>
            <consortium name="US DOE Joint Genome Institute (JGI-PGF)"/>
            <person name="Walter F."/>
            <person name="Albersmeier A."/>
            <person name="Kalinowski J."/>
            <person name="Ruckert C."/>
        </authorList>
    </citation>
    <scope>NUCLEOTIDE SEQUENCE</scope>
    <source>
        <strain evidence="1">CCM 8711</strain>
    </source>
</reference>
<name>A0A917J7U4_9SPHI</name>
<gene>
    <name evidence="1" type="ORF">GCM10011425_09190</name>
</gene>
<reference evidence="1" key="2">
    <citation type="submission" date="2020-09" db="EMBL/GenBank/DDBJ databases">
        <authorList>
            <person name="Sun Q."/>
            <person name="Sedlacek I."/>
        </authorList>
    </citation>
    <scope>NUCLEOTIDE SEQUENCE</scope>
    <source>
        <strain evidence="1">CCM 8711</strain>
    </source>
</reference>
<protein>
    <submittedName>
        <fullName evidence="1">Uncharacterized protein</fullName>
    </submittedName>
</protein>
<organism evidence="1 2">
    <name type="scientific">Mucilaginibacter galii</name>
    <dbReference type="NCBI Taxonomy" id="2005073"/>
    <lineage>
        <taxon>Bacteria</taxon>
        <taxon>Pseudomonadati</taxon>
        <taxon>Bacteroidota</taxon>
        <taxon>Sphingobacteriia</taxon>
        <taxon>Sphingobacteriales</taxon>
        <taxon>Sphingobacteriaceae</taxon>
        <taxon>Mucilaginibacter</taxon>
    </lineage>
</organism>